<evidence type="ECO:0000256" key="2">
    <source>
        <dbReference type="ARBA" id="ARBA00012438"/>
    </source>
</evidence>
<dbReference type="SMART" id="SM00388">
    <property type="entry name" value="HisKA"/>
    <property type="match status" value="1"/>
</dbReference>
<evidence type="ECO:0000313" key="10">
    <source>
        <dbReference type="EMBL" id="OGB89574.1"/>
    </source>
</evidence>
<dbReference type="InterPro" id="IPR004358">
    <property type="entry name" value="Sig_transdc_His_kin-like_C"/>
</dbReference>
<evidence type="ECO:0000256" key="4">
    <source>
        <dbReference type="ARBA" id="ARBA00022679"/>
    </source>
</evidence>
<dbReference type="Gene3D" id="3.30.565.10">
    <property type="entry name" value="Histidine kinase-like ATPase, C-terminal domain"/>
    <property type="match status" value="1"/>
</dbReference>
<protein>
    <recommendedName>
        <fullName evidence="2">histidine kinase</fullName>
        <ecNumber evidence="2">2.7.13.3</ecNumber>
    </recommendedName>
</protein>
<dbReference type="GO" id="GO:0005524">
    <property type="term" value="F:ATP binding"/>
    <property type="evidence" value="ECO:0007669"/>
    <property type="project" value="UniProtKB-KW"/>
</dbReference>
<dbReference type="InterPro" id="IPR036890">
    <property type="entry name" value="HATPase_C_sf"/>
</dbReference>
<dbReference type="Pfam" id="PF02518">
    <property type="entry name" value="HATPase_c"/>
    <property type="match status" value="1"/>
</dbReference>
<evidence type="ECO:0000256" key="1">
    <source>
        <dbReference type="ARBA" id="ARBA00000085"/>
    </source>
</evidence>
<comment type="caution">
    <text evidence="10">The sequence shown here is derived from an EMBL/GenBank/DDBJ whole genome shotgun (WGS) entry which is preliminary data.</text>
</comment>
<dbReference type="Pfam" id="PF00512">
    <property type="entry name" value="HisKA"/>
    <property type="match status" value="1"/>
</dbReference>
<evidence type="ECO:0000259" key="9">
    <source>
        <dbReference type="PROSITE" id="PS50109"/>
    </source>
</evidence>
<dbReference type="SMART" id="SM00387">
    <property type="entry name" value="HATPase_c"/>
    <property type="match status" value="1"/>
</dbReference>
<dbReference type="CDD" id="cd00082">
    <property type="entry name" value="HisKA"/>
    <property type="match status" value="1"/>
</dbReference>
<dbReference type="EMBL" id="METM01000022">
    <property type="protein sequence ID" value="OGB89574.1"/>
    <property type="molecule type" value="Genomic_DNA"/>
</dbReference>
<dbReference type="GO" id="GO:0000155">
    <property type="term" value="F:phosphorelay sensor kinase activity"/>
    <property type="evidence" value="ECO:0007669"/>
    <property type="project" value="InterPro"/>
</dbReference>
<keyword evidence="7" id="KW-0067">ATP-binding</keyword>
<evidence type="ECO:0000313" key="11">
    <source>
        <dbReference type="Proteomes" id="UP000178724"/>
    </source>
</evidence>
<dbReference type="PANTHER" id="PTHR43065">
    <property type="entry name" value="SENSOR HISTIDINE KINASE"/>
    <property type="match status" value="1"/>
</dbReference>
<dbReference type="EC" id="2.7.13.3" evidence="2"/>
<keyword evidence="6" id="KW-0418">Kinase</keyword>
<dbReference type="InterPro" id="IPR003661">
    <property type="entry name" value="HisK_dim/P_dom"/>
</dbReference>
<keyword evidence="3" id="KW-0597">Phosphoprotein</keyword>
<dbReference type="InterPro" id="IPR003594">
    <property type="entry name" value="HATPase_dom"/>
</dbReference>
<evidence type="ECO:0000256" key="5">
    <source>
        <dbReference type="ARBA" id="ARBA00022741"/>
    </source>
</evidence>
<dbReference type="SUPFAM" id="SSF55874">
    <property type="entry name" value="ATPase domain of HSP90 chaperone/DNA topoisomerase II/histidine kinase"/>
    <property type="match status" value="1"/>
</dbReference>
<keyword evidence="4" id="KW-0808">Transferase</keyword>
<feature type="domain" description="Histidine kinase" evidence="9">
    <location>
        <begin position="201"/>
        <end position="412"/>
    </location>
</feature>
<dbReference type="Gene3D" id="3.30.450.40">
    <property type="match status" value="1"/>
</dbReference>
<evidence type="ECO:0000256" key="7">
    <source>
        <dbReference type="ARBA" id="ARBA00022840"/>
    </source>
</evidence>
<dbReference type="Gene3D" id="1.10.287.130">
    <property type="match status" value="1"/>
</dbReference>
<accession>A0A1F4Q0X7</accession>
<dbReference type="InterPro" id="IPR029016">
    <property type="entry name" value="GAF-like_dom_sf"/>
</dbReference>
<dbReference type="PANTHER" id="PTHR43065:SF10">
    <property type="entry name" value="PEROXIDE STRESS-ACTIVATED HISTIDINE KINASE MAK3"/>
    <property type="match status" value="1"/>
</dbReference>
<gene>
    <name evidence="10" type="ORF">A2625_00030</name>
</gene>
<evidence type="ECO:0000256" key="3">
    <source>
        <dbReference type="ARBA" id="ARBA00022553"/>
    </source>
</evidence>
<dbReference type="SUPFAM" id="SSF47384">
    <property type="entry name" value="Homodimeric domain of signal transducing histidine kinase"/>
    <property type="match status" value="1"/>
</dbReference>
<dbReference type="InterPro" id="IPR005467">
    <property type="entry name" value="His_kinase_dom"/>
</dbReference>
<dbReference type="Proteomes" id="UP000178724">
    <property type="component" value="Unassembled WGS sequence"/>
</dbReference>
<proteinExistence type="predicted"/>
<evidence type="ECO:0000256" key="8">
    <source>
        <dbReference type="ARBA" id="ARBA00023012"/>
    </source>
</evidence>
<evidence type="ECO:0000256" key="6">
    <source>
        <dbReference type="ARBA" id="ARBA00022777"/>
    </source>
</evidence>
<sequence>MNIVDRLFSRERYNYQQVLKKYSRALTRPMPDLDRFAKLAPYLLWRSMKIAGASFLVLDRESRSYVVRAGVGDCEKVIGQIIPEGSALIKRLYATFKEINLWEVSDKEIKSEMAGLCAALIIPAASESEYFNKPTLLAAIVLGRKTPDEPYTKEDVDFLETLANQAAISIEYAFILEELKNNQAQIIKSEKLAALGDTAAGIAHELKNPLTYLLTVAQSMGQSWDNPVFKESVIKMFPAEVERMKLIIDGLSDYSKIHELRLEPTDVTIVLEKVVAILGYEIKKNNVVIIKNFPAENEAKAVALADKNRLVQVFMNIIANGVQAMAGKGGDLSLTARRNDNGICVSIMDTGLGIPPDKLEKIFDPFFTTKETGTGLGLSITKRIIDEHKGSIYVDSRVGEGTTFTVCLPAAA</sequence>
<keyword evidence="8" id="KW-0902">Two-component regulatory system</keyword>
<dbReference type="AlphaFoldDB" id="A0A1F4Q0X7"/>
<dbReference type="SUPFAM" id="SSF55781">
    <property type="entry name" value="GAF domain-like"/>
    <property type="match status" value="1"/>
</dbReference>
<dbReference type="PRINTS" id="PR00344">
    <property type="entry name" value="BCTRLSENSOR"/>
</dbReference>
<reference evidence="10 11" key="1">
    <citation type="journal article" date="2016" name="Nat. Commun.">
        <title>Thousands of microbial genomes shed light on interconnected biogeochemical processes in an aquifer system.</title>
        <authorList>
            <person name="Anantharaman K."/>
            <person name="Brown C.T."/>
            <person name="Hug L.A."/>
            <person name="Sharon I."/>
            <person name="Castelle C.J."/>
            <person name="Probst A.J."/>
            <person name="Thomas B.C."/>
            <person name="Singh A."/>
            <person name="Wilkins M.J."/>
            <person name="Karaoz U."/>
            <person name="Brodie E.L."/>
            <person name="Williams K.H."/>
            <person name="Hubbard S.S."/>
            <person name="Banfield J.F."/>
        </authorList>
    </citation>
    <scope>NUCLEOTIDE SEQUENCE [LARGE SCALE GENOMIC DNA]</scope>
</reference>
<dbReference type="PROSITE" id="PS50109">
    <property type="entry name" value="HIS_KIN"/>
    <property type="match status" value="1"/>
</dbReference>
<comment type="catalytic activity">
    <reaction evidence="1">
        <text>ATP + protein L-histidine = ADP + protein N-phospho-L-histidine.</text>
        <dbReference type="EC" id="2.7.13.3"/>
    </reaction>
</comment>
<name>A0A1F4Q0X7_UNCSA</name>
<organism evidence="10 11">
    <name type="scientific">candidate division WOR-1 bacterium RIFCSPHIGHO2_01_FULL_53_15</name>
    <dbReference type="NCBI Taxonomy" id="1802564"/>
    <lineage>
        <taxon>Bacteria</taxon>
        <taxon>Bacillati</taxon>
        <taxon>Saganbacteria</taxon>
    </lineage>
</organism>
<keyword evidence="5" id="KW-0547">Nucleotide-binding</keyword>
<dbReference type="InterPro" id="IPR036097">
    <property type="entry name" value="HisK_dim/P_sf"/>
</dbReference>